<protein>
    <submittedName>
        <fullName evidence="3">Uncharacterized protein</fullName>
    </submittedName>
</protein>
<feature type="region of interest" description="Disordered" evidence="1">
    <location>
        <begin position="170"/>
        <end position="302"/>
    </location>
</feature>
<dbReference type="STRING" id="188477.A0A3S1BT16"/>
<feature type="compositionally biased region" description="Polar residues" evidence="1">
    <location>
        <begin position="42"/>
        <end position="54"/>
    </location>
</feature>
<feature type="compositionally biased region" description="Polar residues" evidence="1">
    <location>
        <begin position="72"/>
        <end position="86"/>
    </location>
</feature>
<evidence type="ECO:0000313" key="4">
    <source>
        <dbReference type="Proteomes" id="UP000271974"/>
    </source>
</evidence>
<gene>
    <name evidence="3" type="ORF">EGW08_018021</name>
</gene>
<proteinExistence type="predicted"/>
<reference evidence="3 4" key="1">
    <citation type="submission" date="2019-01" db="EMBL/GenBank/DDBJ databases">
        <title>A draft genome assembly of the solar-powered sea slug Elysia chlorotica.</title>
        <authorList>
            <person name="Cai H."/>
            <person name="Li Q."/>
            <person name="Fang X."/>
            <person name="Li J."/>
            <person name="Curtis N.E."/>
            <person name="Altenburger A."/>
            <person name="Shibata T."/>
            <person name="Feng M."/>
            <person name="Maeda T."/>
            <person name="Schwartz J.A."/>
            <person name="Shigenobu S."/>
            <person name="Lundholm N."/>
            <person name="Nishiyama T."/>
            <person name="Yang H."/>
            <person name="Hasebe M."/>
            <person name="Li S."/>
            <person name="Pierce S.K."/>
            <person name="Wang J."/>
        </authorList>
    </citation>
    <scope>NUCLEOTIDE SEQUENCE [LARGE SCALE GENOMIC DNA]</scope>
    <source>
        <strain evidence="3">EC2010</strain>
        <tissue evidence="3">Whole organism of an adult</tissue>
    </source>
</reference>
<accession>A0A3S1BT16</accession>
<name>A0A3S1BT16_ELYCH</name>
<feature type="transmembrane region" description="Helical" evidence="2">
    <location>
        <begin position="435"/>
        <end position="455"/>
    </location>
</feature>
<dbReference type="OrthoDB" id="10045204at2759"/>
<feature type="transmembrane region" description="Helical" evidence="2">
    <location>
        <begin position="403"/>
        <end position="423"/>
    </location>
</feature>
<evidence type="ECO:0000256" key="2">
    <source>
        <dbReference type="SAM" id="Phobius"/>
    </source>
</evidence>
<evidence type="ECO:0000256" key="1">
    <source>
        <dbReference type="SAM" id="MobiDB-lite"/>
    </source>
</evidence>
<evidence type="ECO:0000313" key="3">
    <source>
        <dbReference type="EMBL" id="RUS74215.1"/>
    </source>
</evidence>
<comment type="caution">
    <text evidence="3">The sequence shown here is derived from an EMBL/GenBank/DDBJ whole genome shotgun (WGS) entry which is preliminary data.</text>
</comment>
<keyword evidence="2" id="KW-0812">Transmembrane</keyword>
<keyword evidence="2" id="KW-0472">Membrane</keyword>
<dbReference type="AlphaFoldDB" id="A0A3S1BT16"/>
<feature type="compositionally biased region" description="Low complexity" evidence="1">
    <location>
        <begin position="113"/>
        <end position="122"/>
    </location>
</feature>
<feature type="compositionally biased region" description="Low complexity" evidence="1">
    <location>
        <begin position="180"/>
        <end position="207"/>
    </location>
</feature>
<keyword evidence="4" id="KW-1185">Reference proteome</keyword>
<feature type="region of interest" description="Disordered" evidence="1">
    <location>
        <begin position="1"/>
        <end position="151"/>
    </location>
</feature>
<organism evidence="3 4">
    <name type="scientific">Elysia chlorotica</name>
    <name type="common">Eastern emerald elysia</name>
    <name type="synonym">Sea slug</name>
    <dbReference type="NCBI Taxonomy" id="188477"/>
    <lineage>
        <taxon>Eukaryota</taxon>
        <taxon>Metazoa</taxon>
        <taxon>Spiralia</taxon>
        <taxon>Lophotrochozoa</taxon>
        <taxon>Mollusca</taxon>
        <taxon>Gastropoda</taxon>
        <taxon>Heterobranchia</taxon>
        <taxon>Euthyneura</taxon>
        <taxon>Panpulmonata</taxon>
        <taxon>Sacoglossa</taxon>
        <taxon>Placobranchoidea</taxon>
        <taxon>Plakobranchidae</taxon>
        <taxon>Elysia</taxon>
    </lineage>
</organism>
<sequence>MNRRAASAFDSDDSESDWDTTVADPPSKHEPAQPVASAPAPTVQNNIEQESTYATVVAKPRVSLRGSGDDITGSSNAVNGGSPKSTPRTDKNKISMMASPPPHLTSFKDALYSNPSDDSSPAPSLPPRRYEQVEGKSNLYTLPETDLLPQEDIVNWDDSDAEERVLKELQQNIGKEKQRQQQLKNQQQQQQQQQQQELQHQSPPQQQYLGEQEKKRERKVTLAVPGDPMPVQSSKVTKSDMWRASPDRPSPPRHKISETSLSKGDFNKALRGSPSSVSSPTMLADVKPSLSPRGNGGPGFGKASPLFVKDTEGKKYVFYFEEGSPHFVDVEEEDFGAVLPEKIEDIERLFRRVWREVFAVLRVIISFFVLFISELLRFLLNSVVRILVLDTIAALGDQLLKPFLTVMFNSVLQPLFALAWNVFNSAFQALDPLVRLTGVIMSQVAMVLAAFRLFVINQNAPPAASHDVNMV</sequence>
<dbReference type="Proteomes" id="UP000271974">
    <property type="component" value="Unassembled WGS sequence"/>
</dbReference>
<keyword evidence="2" id="KW-1133">Transmembrane helix</keyword>
<feature type="transmembrane region" description="Helical" evidence="2">
    <location>
        <begin position="353"/>
        <end position="372"/>
    </location>
</feature>
<dbReference type="EMBL" id="RQTK01000854">
    <property type="protein sequence ID" value="RUS74215.1"/>
    <property type="molecule type" value="Genomic_DNA"/>
</dbReference>